<evidence type="ECO:0008006" key="2">
    <source>
        <dbReference type="Google" id="ProtNLM"/>
    </source>
</evidence>
<sequence length="68" mass="7573">MSTEPFAHMEYPGVDRPVPIVKPPIFLSRTPANIQRRPPTPGEHTDEVLGELGYTHAQIAQLRELGIV</sequence>
<proteinExistence type="predicted"/>
<dbReference type="AlphaFoldDB" id="A0A645IRB9"/>
<name>A0A645IRB9_9ZZZZ</name>
<dbReference type="Gene3D" id="3.40.50.10540">
    <property type="entry name" value="Crotonobetainyl-coa:carnitine coa-transferase, domain 1"/>
    <property type="match status" value="1"/>
</dbReference>
<organism evidence="1">
    <name type="scientific">bioreactor metagenome</name>
    <dbReference type="NCBI Taxonomy" id="1076179"/>
    <lineage>
        <taxon>unclassified sequences</taxon>
        <taxon>metagenomes</taxon>
        <taxon>ecological metagenomes</taxon>
    </lineage>
</organism>
<comment type="caution">
    <text evidence="1">The sequence shown here is derived from an EMBL/GenBank/DDBJ whole genome shotgun (WGS) entry which is preliminary data.</text>
</comment>
<gene>
    <name evidence="1" type="ORF">SDC9_201144</name>
</gene>
<dbReference type="EMBL" id="VSSQ01120625">
    <property type="protein sequence ID" value="MPN53480.1"/>
    <property type="molecule type" value="Genomic_DNA"/>
</dbReference>
<evidence type="ECO:0000313" key="1">
    <source>
        <dbReference type="EMBL" id="MPN53480.1"/>
    </source>
</evidence>
<protein>
    <recommendedName>
        <fullName evidence="2">Formyl-CoA transferase</fullName>
    </recommendedName>
</protein>
<reference evidence="1" key="1">
    <citation type="submission" date="2019-08" db="EMBL/GenBank/DDBJ databases">
        <authorList>
            <person name="Kucharzyk K."/>
            <person name="Murdoch R.W."/>
            <person name="Higgins S."/>
            <person name="Loffler F."/>
        </authorList>
    </citation>
    <scope>NUCLEOTIDE SEQUENCE</scope>
</reference>
<accession>A0A645IRB9</accession>
<dbReference type="InterPro" id="IPR023606">
    <property type="entry name" value="CoA-Trfase_III_dom_1_sf"/>
</dbReference>
<dbReference type="SUPFAM" id="SSF89796">
    <property type="entry name" value="CoA-transferase family III (CaiB/BaiF)"/>
    <property type="match status" value="1"/>
</dbReference>